<protein>
    <recommendedName>
        <fullName evidence="3">DNA primase</fullName>
    </recommendedName>
</protein>
<organism evidence="1 2">
    <name type="scientific">Aminobacter aminovorans</name>
    <name type="common">Chelatobacter heintzii</name>
    <dbReference type="NCBI Taxonomy" id="83263"/>
    <lineage>
        <taxon>Bacteria</taxon>
        <taxon>Pseudomonadati</taxon>
        <taxon>Pseudomonadota</taxon>
        <taxon>Alphaproteobacteria</taxon>
        <taxon>Hyphomicrobiales</taxon>
        <taxon>Phyllobacteriaceae</taxon>
        <taxon>Aminobacter</taxon>
    </lineage>
</organism>
<evidence type="ECO:0008006" key="3">
    <source>
        <dbReference type="Google" id="ProtNLM"/>
    </source>
</evidence>
<gene>
    <name evidence="1" type="ORF">AA2016_6109</name>
</gene>
<dbReference type="Proteomes" id="UP000075755">
    <property type="component" value="Plasmid pAA02"/>
</dbReference>
<dbReference type="KEGG" id="aak:AA2016_6109"/>
<name>A0AAC8YV29_AMIAI</name>
<keyword evidence="1" id="KW-0614">Plasmid</keyword>
<dbReference type="AlphaFoldDB" id="A0AAC8YV29"/>
<accession>A0AAC8YV29</accession>
<evidence type="ECO:0000313" key="1">
    <source>
        <dbReference type="EMBL" id="AMS45012.1"/>
    </source>
</evidence>
<proteinExistence type="predicted"/>
<dbReference type="EMBL" id="CP015007">
    <property type="protein sequence ID" value="AMS45012.1"/>
    <property type="molecule type" value="Genomic_DNA"/>
</dbReference>
<reference evidence="1 2" key="1">
    <citation type="submission" date="2016-03" db="EMBL/GenBank/DDBJ databases">
        <title>Complete genome of Aminobacter aminovorans KCTC 2477.</title>
        <authorList>
            <person name="Kim K.M."/>
        </authorList>
    </citation>
    <scope>NUCLEOTIDE SEQUENCE [LARGE SCALE GENOMIC DNA]</scope>
    <source>
        <strain evidence="1 2">KCTC 2477</strain>
        <plasmid evidence="1 2">pAA02</plasmid>
    </source>
</reference>
<dbReference type="RefSeq" id="WP_067968856.1">
    <property type="nucleotide sequence ID" value="NZ_CP015007.1"/>
</dbReference>
<evidence type="ECO:0000313" key="2">
    <source>
        <dbReference type="Proteomes" id="UP000075755"/>
    </source>
</evidence>
<geneLocation type="plasmid" evidence="1 2">
    <name>pAA02</name>
</geneLocation>
<sequence>MARRDASDLASRLGRQAEAVCRHYLGAGRRQGNYWQVGDVRNTPGRSMFVRLKDTVKGPAGKWTEYVARRVMLRRRDWALSRRRSTAFAQHNVSAREVS</sequence>